<dbReference type="PANTHER" id="PTHR43221">
    <property type="entry name" value="PROTEASE HTPX"/>
    <property type="match status" value="1"/>
</dbReference>
<keyword evidence="3 11" id="KW-0645">Protease</keyword>
<dbReference type="PANTHER" id="PTHR43221:SF1">
    <property type="entry name" value="PROTEASE HTPX"/>
    <property type="match status" value="1"/>
</dbReference>
<evidence type="ECO:0000256" key="9">
    <source>
        <dbReference type="ARBA" id="ARBA00023049"/>
    </source>
</evidence>
<comment type="subcellular location">
    <subcellularLocation>
        <location evidence="1">Cell membrane</location>
        <topology evidence="1">Multi-pass membrane protein</topology>
    </subcellularLocation>
</comment>
<evidence type="ECO:0000256" key="3">
    <source>
        <dbReference type="ARBA" id="ARBA00022670"/>
    </source>
</evidence>
<evidence type="ECO:0000256" key="10">
    <source>
        <dbReference type="ARBA" id="ARBA00023136"/>
    </source>
</evidence>
<dbReference type="GO" id="GO:0005886">
    <property type="term" value="C:plasma membrane"/>
    <property type="evidence" value="ECO:0007669"/>
    <property type="project" value="UniProtKB-SubCell"/>
</dbReference>
<evidence type="ECO:0000256" key="4">
    <source>
        <dbReference type="ARBA" id="ARBA00022692"/>
    </source>
</evidence>
<keyword evidence="7 11" id="KW-0862">Zinc</keyword>
<evidence type="ECO:0000256" key="1">
    <source>
        <dbReference type="ARBA" id="ARBA00004651"/>
    </source>
</evidence>
<evidence type="ECO:0000313" key="14">
    <source>
        <dbReference type="EMBL" id="NGN43747.1"/>
    </source>
</evidence>
<keyword evidence="9 11" id="KW-0482">Metalloprotease</keyword>
<dbReference type="GO" id="GO:0006508">
    <property type="term" value="P:proteolysis"/>
    <property type="evidence" value="ECO:0007669"/>
    <property type="project" value="UniProtKB-KW"/>
</dbReference>
<dbReference type="InterPro" id="IPR001915">
    <property type="entry name" value="Peptidase_M48"/>
</dbReference>
<evidence type="ECO:0000259" key="13">
    <source>
        <dbReference type="Pfam" id="PF01435"/>
    </source>
</evidence>
<feature type="transmembrane region" description="Helical" evidence="12">
    <location>
        <begin position="169"/>
        <end position="190"/>
    </location>
</feature>
<dbReference type="CDD" id="cd07339">
    <property type="entry name" value="M48B_HtpX_like"/>
    <property type="match status" value="1"/>
</dbReference>
<comment type="cofactor">
    <cofactor evidence="11">
        <name>Zn(2+)</name>
        <dbReference type="ChEBI" id="CHEBI:29105"/>
    </cofactor>
    <text evidence="11">Binds 1 zinc ion per subunit.</text>
</comment>
<evidence type="ECO:0000256" key="5">
    <source>
        <dbReference type="ARBA" id="ARBA00022723"/>
    </source>
</evidence>
<dbReference type="RefSeq" id="WP_165120166.1">
    <property type="nucleotide sequence ID" value="NZ_JAAKZG010000011.1"/>
</dbReference>
<dbReference type="GO" id="GO:0004222">
    <property type="term" value="F:metalloendopeptidase activity"/>
    <property type="evidence" value="ECO:0007669"/>
    <property type="project" value="InterPro"/>
</dbReference>
<dbReference type="Gene3D" id="3.30.2010.10">
    <property type="entry name" value="Metalloproteases ('zincins'), catalytic domain"/>
    <property type="match status" value="1"/>
</dbReference>
<evidence type="ECO:0000256" key="12">
    <source>
        <dbReference type="SAM" id="Phobius"/>
    </source>
</evidence>
<organism evidence="14 15">
    <name type="scientific">Mesorhizobium zhangyense</name>
    <dbReference type="NCBI Taxonomy" id="1776730"/>
    <lineage>
        <taxon>Bacteria</taxon>
        <taxon>Pseudomonadati</taxon>
        <taxon>Pseudomonadota</taxon>
        <taxon>Alphaproteobacteria</taxon>
        <taxon>Hyphomicrobiales</taxon>
        <taxon>Phyllobacteriaceae</taxon>
        <taxon>Mesorhizobium</taxon>
    </lineage>
</organism>
<keyword evidence="5" id="KW-0479">Metal-binding</keyword>
<evidence type="ECO:0000256" key="8">
    <source>
        <dbReference type="ARBA" id="ARBA00022989"/>
    </source>
</evidence>
<dbReference type="GO" id="GO:0046872">
    <property type="term" value="F:metal ion binding"/>
    <property type="evidence" value="ECO:0007669"/>
    <property type="project" value="UniProtKB-KW"/>
</dbReference>
<dbReference type="Proteomes" id="UP000481252">
    <property type="component" value="Unassembled WGS sequence"/>
</dbReference>
<dbReference type="AlphaFoldDB" id="A0A7C9VE64"/>
<reference evidence="14 15" key="1">
    <citation type="submission" date="2020-02" db="EMBL/GenBank/DDBJ databases">
        <title>Genome sequence of the type strain CGMCC 1.15528 of Mesorhizobium zhangyense.</title>
        <authorList>
            <person name="Gao J."/>
            <person name="Sun J."/>
        </authorList>
    </citation>
    <scope>NUCLEOTIDE SEQUENCE [LARGE SCALE GENOMIC DNA]</scope>
    <source>
        <strain evidence="14 15">CGMCC 1.15528</strain>
    </source>
</reference>
<sequence length="373" mass="40122">MSPNRTINLFAQRRNRVVNTLHTWLLGAASLFLLAITAWAFGGVTGVIFAVIFGAVSMAAIRRVSPQMVLGMYKAKPVSPEMFPTGFRIVSELSRRAGLPSTPKLHVIPSKMMNAFAVGRREDSAIAITDVLARNLSTRELAGVLAHEMSHIAHEDVKVMAFADMVSRFTSIMSTVGLFSLFLNIGGFFGGMGQQIPWLGVLVLLAAPTIGGLLQMALSRTREFDADLGAAMLTGDPDGLASALDKLEKAQGRRWENILLPGGRIPDPSILRTHPRTEDRVARLMALKAAQAAEDGIVLPMGMPAQPRPSIVPKIRPSAGSPLEPTCNIHALLAMPEAPIADGADIELPACIASLNPPQSAPRVRFRRGGVYW</sequence>
<evidence type="ECO:0000256" key="2">
    <source>
        <dbReference type="ARBA" id="ARBA00022475"/>
    </source>
</evidence>
<feature type="transmembrane region" description="Helical" evidence="12">
    <location>
        <begin position="21"/>
        <end position="41"/>
    </location>
</feature>
<keyword evidence="6 11" id="KW-0378">Hydrolase</keyword>
<evidence type="ECO:0000256" key="11">
    <source>
        <dbReference type="RuleBase" id="RU003983"/>
    </source>
</evidence>
<evidence type="ECO:0000256" key="7">
    <source>
        <dbReference type="ARBA" id="ARBA00022833"/>
    </source>
</evidence>
<dbReference type="EMBL" id="JAAKZG010000011">
    <property type="protein sequence ID" value="NGN43747.1"/>
    <property type="molecule type" value="Genomic_DNA"/>
</dbReference>
<comment type="similarity">
    <text evidence="11">Belongs to the peptidase M48 family.</text>
</comment>
<protein>
    <submittedName>
        <fullName evidence="14">M48 family metalloprotease</fullName>
    </submittedName>
</protein>
<feature type="transmembrane region" description="Helical" evidence="12">
    <location>
        <begin position="196"/>
        <end position="214"/>
    </location>
</feature>
<feature type="transmembrane region" description="Helical" evidence="12">
    <location>
        <begin position="47"/>
        <end position="64"/>
    </location>
</feature>
<evidence type="ECO:0000256" key="6">
    <source>
        <dbReference type="ARBA" id="ARBA00022801"/>
    </source>
</evidence>
<feature type="domain" description="Peptidase M48" evidence="13">
    <location>
        <begin position="88"/>
        <end position="286"/>
    </location>
</feature>
<accession>A0A7C9VE64</accession>
<dbReference type="InterPro" id="IPR050083">
    <property type="entry name" value="HtpX_protease"/>
</dbReference>
<gene>
    <name evidence="14" type="ORF">G6N74_22035</name>
</gene>
<dbReference type="Pfam" id="PF01435">
    <property type="entry name" value="Peptidase_M48"/>
    <property type="match status" value="1"/>
</dbReference>
<proteinExistence type="inferred from homology"/>
<keyword evidence="15" id="KW-1185">Reference proteome</keyword>
<keyword evidence="4 12" id="KW-0812">Transmembrane</keyword>
<keyword evidence="2" id="KW-1003">Cell membrane</keyword>
<comment type="caution">
    <text evidence="14">The sequence shown here is derived from an EMBL/GenBank/DDBJ whole genome shotgun (WGS) entry which is preliminary data.</text>
</comment>
<keyword evidence="8 12" id="KW-1133">Transmembrane helix</keyword>
<evidence type="ECO:0000313" key="15">
    <source>
        <dbReference type="Proteomes" id="UP000481252"/>
    </source>
</evidence>
<name>A0A7C9VE64_9HYPH</name>
<keyword evidence="10 12" id="KW-0472">Membrane</keyword>